<dbReference type="Proteomes" id="UP001163550">
    <property type="component" value="Chromosome"/>
</dbReference>
<accession>A0ABY6HL47</accession>
<name>A0ABY6HL47_9FIRM</name>
<comment type="function">
    <text evidence="2">Antitoxin component of a type II toxin-antitoxin (TA) system.</text>
</comment>
<evidence type="ECO:0000313" key="4">
    <source>
        <dbReference type="Proteomes" id="UP001163550"/>
    </source>
</evidence>
<evidence type="ECO:0000256" key="2">
    <source>
        <dbReference type="RuleBase" id="RU362080"/>
    </source>
</evidence>
<gene>
    <name evidence="3" type="ORF">LNN31_07775</name>
</gene>
<dbReference type="SUPFAM" id="SSF143120">
    <property type="entry name" value="YefM-like"/>
    <property type="match status" value="1"/>
</dbReference>
<dbReference type="RefSeq" id="WP_228882020.1">
    <property type="nucleotide sequence ID" value="NZ_CABIIK010000043.1"/>
</dbReference>
<keyword evidence="4" id="KW-1185">Reference proteome</keyword>
<dbReference type="InterPro" id="IPR006442">
    <property type="entry name" value="Antitoxin_Phd/YefM"/>
</dbReference>
<reference evidence="3" key="1">
    <citation type="submission" date="2021-11" db="EMBL/GenBank/DDBJ databases">
        <title>Isoprene-degrading acetogen.</title>
        <authorList>
            <person name="Yang Y."/>
            <person name="Jin H."/>
            <person name="Yan J."/>
        </authorList>
    </citation>
    <scope>NUCLEOTIDE SEQUENCE</scope>
    <source>
        <strain evidence="3">Berkeley</strain>
    </source>
</reference>
<dbReference type="NCBIfam" id="TIGR01552">
    <property type="entry name" value="phd_fam"/>
    <property type="match status" value="1"/>
</dbReference>
<dbReference type="Pfam" id="PF02604">
    <property type="entry name" value="PhdYeFM_antitox"/>
    <property type="match status" value="1"/>
</dbReference>
<dbReference type="Gene3D" id="3.40.1620.10">
    <property type="entry name" value="YefM-like domain"/>
    <property type="match status" value="1"/>
</dbReference>
<proteinExistence type="inferred from homology"/>
<sequence>MPNIKTNTDLKNNYNELSKFCHETGEPVFITKNGQEDLVVMSIEAYERLSSKLELYRSLDEGRAAIKAGEKRPLAEVMNDLHR</sequence>
<organism evidence="3 4">
    <name type="scientific">Acetobacterium wieringae</name>
    <dbReference type="NCBI Taxonomy" id="52694"/>
    <lineage>
        <taxon>Bacteria</taxon>
        <taxon>Bacillati</taxon>
        <taxon>Bacillota</taxon>
        <taxon>Clostridia</taxon>
        <taxon>Eubacteriales</taxon>
        <taxon>Eubacteriaceae</taxon>
        <taxon>Acetobacterium</taxon>
    </lineage>
</organism>
<protein>
    <recommendedName>
        <fullName evidence="2">Antitoxin</fullName>
    </recommendedName>
</protein>
<evidence type="ECO:0000256" key="1">
    <source>
        <dbReference type="ARBA" id="ARBA00009981"/>
    </source>
</evidence>
<comment type="similarity">
    <text evidence="1 2">Belongs to the phD/YefM antitoxin family.</text>
</comment>
<dbReference type="InterPro" id="IPR036165">
    <property type="entry name" value="YefM-like_sf"/>
</dbReference>
<dbReference type="EMBL" id="CP087994">
    <property type="protein sequence ID" value="UYO64306.1"/>
    <property type="molecule type" value="Genomic_DNA"/>
</dbReference>
<evidence type="ECO:0000313" key="3">
    <source>
        <dbReference type="EMBL" id="UYO64306.1"/>
    </source>
</evidence>